<feature type="region of interest" description="Disordered" evidence="1">
    <location>
        <begin position="81"/>
        <end position="107"/>
    </location>
</feature>
<gene>
    <name evidence="3" type="ORF">TWF696_007861</name>
</gene>
<name>A0AAV9UQ52_9PEZI</name>
<feature type="compositionally biased region" description="Low complexity" evidence="1">
    <location>
        <begin position="133"/>
        <end position="146"/>
    </location>
</feature>
<feature type="domain" description="F-box" evidence="2">
    <location>
        <begin position="160"/>
        <end position="208"/>
    </location>
</feature>
<dbReference type="EMBL" id="JAVHNQ010000006">
    <property type="protein sequence ID" value="KAK6344219.1"/>
    <property type="molecule type" value="Genomic_DNA"/>
</dbReference>
<feature type="compositionally biased region" description="Low complexity" evidence="1">
    <location>
        <begin position="89"/>
        <end position="105"/>
    </location>
</feature>
<keyword evidence="4" id="KW-1185">Reference proteome</keyword>
<dbReference type="AlphaFoldDB" id="A0AAV9UQ52"/>
<protein>
    <recommendedName>
        <fullName evidence="2">F-box domain-containing protein</fullName>
    </recommendedName>
</protein>
<feature type="region of interest" description="Disordered" evidence="1">
    <location>
        <begin position="128"/>
        <end position="156"/>
    </location>
</feature>
<evidence type="ECO:0000259" key="2">
    <source>
        <dbReference type="PROSITE" id="PS50181"/>
    </source>
</evidence>
<evidence type="ECO:0000313" key="3">
    <source>
        <dbReference type="EMBL" id="KAK6344219.1"/>
    </source>
</evidence>
<feature type="region of interest" description="Disordered" evidence="1">
    <location>
        <begin position="289"/>
        <end position="311"/>
    </location>
</feature>
<reference evidence="3 4" key="1">
    <citation type="submission" date="2019-10" db="EMBL/GenBank/DDBJ databases">
        <authorList>
            <person name="Palmer J.M."/>
        </authorList>
    </citation>
    <scope>NUCLEOTIDE SEQUENCE [LARGE SCALE GENOMIC DNA]</scope>
    <source>
        <strain evidence="3 4">TWF696</strain>
    </source>
</reference>
<comment type="caution">
    <text evidence="3">The sequence shown here is derived from an EMBL/GenBank/DDBJ whole genome shotgun (WGS) entry which is preliminary data.</text>
</comment>
<organism evidence="3 4">
    <name type="scientific">Orbilia brochopaga</name>
    <dbReference type="NCBI Taxonomy" id="3140254"/>
    <lineage>
        <taxon>Eukaryota</taxon>
        <taxon>Fungi</taxon>
        <taxon>Dikarya</taxon>
        <taxon>Ascomycota</taxon>
        <taxon>Pezizomycotina</taxon>
        <taxon>Orbiliomycetes</taxon>
        <taxon>Orbiliales</taxon>
        <taxon>Orbiliaceae</taxon>
        <taxon>Orbilia</taxon>
    </lineage>
</organism>
<feature type="compositionally biased region" description="Pro residues" evidence="1">
    <location>
        <begin position="37"/>
        <end position="52"/>
    </location>
</feature>
<feature type="region of interest" description="Disordered" evidence="1">
    <location>
        <begin position="25"/>
        <end position="63"/>
    </location>
</feature>
<evidence type="ECO:0000256" key="1">
    <source>
        <dbReference type="SAM" id="MobiDB-lite"/>
    </source>
</evidence>
<dbReference type="PROSITE" id="PS50181">
    <property type="entry name" value="FBOX"/>
    <property type="match status" value="1"/>
</dbReference>
<dbReference type="Proteomes" id="UP001375240">
    <property type="component" value="Unassembled WGS sequence"/>
</dbReference>
<accession>A0AAV9UQ52</accession>
<evidence type="ECO:0000313" key="4">
    <source>
        <dbReference type="Proteomes" id="UP001375240"/>
    </source>
</evidence>
<sequence>MTLRQKVKKIVGKVTNTLTLRRWSSRRKLRSKLSSPPSQPLPPIAVSPPPAPGSNTSPYGDSLDSYSSASINLALHSWEVPATRTPTSTPIARTPETEEAPTSTSDGLYTHPDASFLTWTTLSTDKSWVDGNKPAPAAPKQQTPAKSSKRRRKPHQELPVFRIMELPPELRLKIVDYASITTLLHLFNTSQWFRDVVTEKFASKFPKSRYPLVKDVINIAIQLKPWAARVTPEVKGKGDLPHPVTFRERNARELRRAILKRWNKKLVANPPDYFKTYFHIMERRTRYNHRDENSREGTRAAVAEGKPGAST</sequence>
<dbReference type="InterPro" id="IPR001810">
    <property type="entry name" value="F-box_dom"/>
</dbReference>
<feature type="compositionally biased region" description="Basic and acidic residues" evidence="1">
    <location>
        <begin position="289"/>
        <end position="298"/>
    </location>
</feature>
<proteinExistence type="predicted"/>